<dbReference type="InterPro" id="IPR029058">
    <property type="entry name" value="AB_hydrolase_fold"/>
</dbReference>
<dbReference type="SUPFAM" id="SSF53474">
    <property type="entry name" value="alpha/beta-Hydrolases"/>
    <property type="match status" value="1"/>
</dbReference>
<reference evidence="3" key="1">
    <citation type="submission" date="2022-11" db="EMBL/GenBank/DDBJ databases">
        <title>The characterization of three novel Bacteroidetes species and genomic analysis of their roles in tidal elemental geochemical cycles.</title>
        <authorList>
            <person name="Ma K.-J."/>
        </authorList>
    </citation>
    <scope>NUCLEOTIDE SEQUENCE</scope>
    <source>
        <strain evidence="3">M415</strain>
    </source>
</reference>
<name>A0AAE3MIM7_9FLAO</name>
<dbReference type="AlphaFoldDB" id="A0AAE3MIM7"/>
<dbReference type="InterPro" id="IPR049492">
    <property type="entry name" value="BD-FAE-like_dom"/>
</dbReference>
<organism evidence="3 4">
    <name type="scientific">Lentiprolixibacter aurantiacus</name>
    <dbReference type="NCBI Taxonomy" id="2993939"/>
    <lineage>
        <taxon>Bacteria</taxon>
        <taxon>Pseudomonadati</taxon>
        <taxon>Bacteroidota</taxon>
        <taxon>Flavobacteriia</taxon>
        <taxon>Flavobacteriales</taxon>
        <taxon>Flavobacteriaceae</taxon>
        <taxon>Lentiprolixibacter</taxon>
    </lineage>
</organism>
<protein>
    <submittedName>
        <fullName evidence="3">Prolyl oligopeptidase family serine peptidase</fullName>
    </submittedName>
</protein>
<keyword evidence="4" id="KW-1185">Reference proteome</keyword>
<gene>
    <name evidence="3" type="ORF">OO016_00795</name>
</gene>
<accession>A0AAE3MIM7</accession>
<evidence type="ECO:0000313" key="4">
    <source>
        <dbReference type="Proteomes" id="UP001207116"/>
    </source>
</evidence>
<feature type="domain" description="BD-FAE-like" evidence="2">
    <location>
        <begin position="47"/>
        <end position="273"/>
    </location>
</feature>
<dbReference type="InterPro" id="IPR050300">
    <property type="entry name" value="GDXG_lipolytic_enzyme"/>
</dbReference>
<dbReference type="Pfam" id="PF20434">
    <property type="entry name" value="BD-FAE"/>
    <property type="match status" value="1"/>
</dbReference>
<evidence type="ECO:0000313" key="3">
    <source>
        <dbReference type="EMBL" id="MCX2718123.1"/>
    </source>
</evidence>
<evidence type="ECO:0000259" key="2">
    <source>
        <dbReference type="Pfam" id="PF20434"/>
    </source>
</evidence>
<proteinExistence type="predicted"/>
<dbReference type="PANTHER" id="PTHR48081:SF13">
    <property type="entry name" value="ALPHA_BETA HYDROLASE"/>
    <property type="match status" value="1"/>
</dbReference>
<dbReference type="EMBL" id="JAPFQP010000001">
    <property type="protein sequence ID" value="MCX2718123.1"/>
    <property type="molecule type" value="Genomic_DNA"/>
</dbReference>
<sequence>MIGIDKPLKTFLSLICLFLLNTINSQKYGSHQQDVIYGYRDGMALVMDIYYPGDNTSKSGIIVLMCGGMNSSPLWSHQAGERPDIQHLLEEGFVVFATALSSQPKYTTDESSSDIPRAVRFIRYNAVRLGVHPDRIGVMGYSSGAHVALMAGLASPPPNPEAKDPVDRISSKVQAVVAYSPSTDLLNFGKTNTSIIDHFSSFGYYLVAPFDYHEWNPESYRFERVEEPQKLREYFEKNSPVSFVSADDPPVLLIHGEQDKLVPIQQSEILVKLLKEAEVTHELHEIKGRGHGLAPQSKEESLKALEWFKKYLNQD</sequence>
<dbReference type="Proteomes" id="UP001207116">
    <property type="component" value="Unassembled WGS sequence"/>
</dbReference>
<comment type="caution">
    <text evidence="3">The sequence shown here is derived from an EMBL/GenBank/DDBJ whole genome shotgun (WGS) entry which is preliminary data.</text>
</comment>
<dbReference type="Gene3D" id="3.40.50.1820">
    <property type="entry name" value="alpha/beta hydrolase"/>
    <property type="match status" value="1"/>
</dbReference>
<dbReference type="GO" id="GO:0016787">
    <property type="term" value="F:hydrolase activity"/>
    <property type="evidence" value="ECO:0007669"/>
    <property type="project" value="UniProtKB-KW"/>
</dbReference>
<dbReference type="PANTHER" id="PTHR48081">
    <property type="entry name" value="AB HYDROLASE SUPERFAMILY PROTEIN C4A8.06C"/>
    <property type="match status" value="1"/>
</dbReference>
<keyword evidence="1" id="KW-0378">Hydrolase</keyword>
<evidence type="ECO:0000256" key="1">
    <source>
        <dbReference type="ARBA" id="ARBA00022801"/>
    </source>
</evidence>
<dbReference type="RefSeq" id="WP_266010120.1">
    <property type="nucleotide sequence ID" value="NZ_JAPFQP010000001.1"/>
</dbReference>